<comment type="caution">
    <text evidence="3">The sequence shown here is derived from an EMBL/GenBank/DDBJ whole genome shotgun (WGS) entry which is preliminary data.</text>
</comment>
<feature type="region of interest" description="Disordered" evidence="1">
    <location>
        <begin position="75"/>
        <end position="100"/>
    </location>
</feature>
<dbReference type="Proteomes" id="UP000033944">
    <property type="component" value="Unassembled WGS sequence"/>
</dbReference>
<keyword evidence="2" id="KW-1133">Transmembrane helix</keyword>
<dbReference type="EMBL" id="LBVN01000022">
    <property type="protein sequence ID" value="KKQ86549.1"/>
    <property type="molecule type" value="Genomic_DNA"/>
</dbReference>
<keyword evidence="2" id="KW-0812">Transmembrane</keyword>
<feature type="transmembrane region" description="Helical" evidence="2">
    <location>
        <begin position="43"/>
        <end position="64"/>
    </location>
</feature>
<evidence type="ECO:0000256" key="2">
    <source>
        <dbReference type="SAM" id="Phobius"/>
    </source>
</evidence>
<evidence type="ECO:0000313" key="4">
    <source>
        <dbReference type="Proteomes" id="UP000033944"/>
    </source>
</evidence>
<reference evidence="3 4" key="1">
    <citation type="journal article" date="2015" name="Nature">
        <title>rRNA introns, odd ribosomes, and small enigmatic genomes across a large radiation of phyla.</title>
        <authorList>
            <person name="Brown C.T."/>
            <person name="Hug L.A."/>
            <person name="Thomas B.C."/>
            <person name="Sharon I."/>
            <person name="Castelle C.J."/>
            <person name="Singh A."/>
            <person name="Wilkins M.J."/>
            <person name="Williams K.H."/>
            <person name="Banfield J.F."/>
        </authorList>
    </citation>
    <scope>NUCLEOTIDE SEQUENCE [LARGE SCALE GENOMIC DNA]</scope>
</reference>
<accession>A0A0G0NKW3</accession>
<gene>
    <name evidence="3" type="ORF">UT10_C0022G0010</name>
</gene>
<sequence length="316" mass="34853">MIYFFLEVKMENQINEGSQNTQQIGQSPVSQPVSMSEKPKVNYWMISTVVLVLLAVGFTGGYFFKSISEKRQSYVPQPTPNNYSDIQPTTKPTITEQPTTTNSNWKTYSLKTIGLEFKLPPIFNSYGEMKEEIKPGEKGTQLCMTFAKKTSFLLVKPAFAGGSFCDINYFGFGTVSLDYEAGRGGGFTDLLGFAIEDGKYYARQNLNRKFEIPANLVREVSSQDGVKVLKIIGKYSTTGEWQGPIAGTPGDGRIGALVNTTNTLYPGIAIEMELSGSLTEEVFDQVLSTLKFSNYLLGGAEQKSRARNISEAEGRA</sequence>
<evidence type="ECO:0000256" key="1">
    <source>
        <dbReference type="SAM" id="MobiDB-lite"/>
    </source>
</evidence>
<name>A0A0G0NKW3_9BACT</name>
<feature type="compositionally biased region" description="Low complexity" evidence="1">
    <location>
        <begin position="86"/>
        <end position="100"/>
    </location>
</feature>
<keyword evidence="2" id="KW-0472">Membrane</keyword>
<feature type="compositionally biased region" description="Polar residues" evidence="1">
    <location>
        <begin position="75"/>
        <end position="85"/>
    </location>
</feature>
<protein>
    <submittedName>
        <fullName evidence="3">Uncharacterized protein</fullName>
    </submittedName>
</protein>
<dbReference type="AlphaFoldDB" id="A0A0G0NKW3"/>
<evidence type="ECO:0000313" key="3">
    <source>
        <dbReference type="EMBL" id="KKQ86549.1"/>
    </source>
</evidence>
<organism evidence="3 4">
    <name type="scientific">Candidatus Woesebacteria bacterium GW2011_GWB1_38_8b</name>
    <dbReference type="NCBI Taxonomy" id="1618571"/>
    <lineage>
        <taxon>Bacteria</taxon>
        <taxon>Candidatus Woeseibacteriota</taxon>
    </lineage>
</organism>
<proteinExistence type="predicted"/>